<dbReference type="Proteomes" id="UP001221898">
    <property type="component" value="Unassembled WGS sequence"/>
</dbReference>
<comment type="caution">
    <text evidence="6">The sequence shown here is derived from an EMBL/GenBank/DDBJ whole genome shotgun (WGS) entry which is preliminary data.</text>
</comment>
<organism evidence="6 7">
    <name type="scientific">Aldrovandia affinis</name>
    <dbReference type="NCBI Taxonomy" id="143900"/>
    <lineage>
        <taxon>Eukaryota</taxon>
        <taxon>Metazoa</taxon>
        <taxon>Chordata</taxon>
        <taxon>Craniata</taxon>
        <taxon>Vertebrata</taxon>
        <taxon>Euteleostomi</taxon>
        <taxon>Actinopterygii</taxon>
        <taxon>Neopterygii</taxon>
        <taxon>Teleostei</taxon>
        <taxon>Notacanthiformes</taxon>
        <taxon>Halosauridae</taxon>
        <taxon>Aldrovandia</taxon>
    </lineage>
</organism>
<evidence type="ECO:0000256" key="3">
    <source>
        <dbReference type="ARBA" id="ARBA00023134"/>
    </source>
</evidence>
<gene>
    <name evidence="6" type="ORF">AAFF_G00410670</name>
</gene>
<protein>
    <recommendedName>
        <fullName evidence="5">AIG1-type G domain-containing protein</fullName>
    </recommendedName>
</protein>
<name>A0AAD7R3H2_9TELE</name>
<reference evidence="6" key="1">
    <citation type="journal article" date="2023" name="Science">
        <title>Genome structures resolve the early diversification of teleost fishes.</title>
        <authorList>
            <person name="Parey E."/>
            <person name="Louis A."/>
            <person name="Montfort J."/>
            <person name="Bouchez O."/>
            <person name="Roques C."/>
            <person name="Iampietro C."/>
            <person name="Lluch J."/>
            <person name="Castinel A."/>
            <person name="Donnadieu C."/>
            <person name="Desvignes T."/>
            <person name="Floi Bucao C."/>
            <person name="Jouanno E."/>
            <person name="Wen M."/>
            <person name="Mejri S."/>
            <person name="Dirks R."/>
            <person name="Jansen H."/>
            <person name="Henkel C."/>
            <person name="Chen W.J."/>
            <person name="Zahm M."/>
            <person name="Cabau C."/>
            <person name="Klopp C."/>
            <person name="Thompson A.W."/>
            <person name="Robinson-Rechavi M."/>
            <person name="Braasch I."/>
            <person name="Lecointre G."/>
            <person name="Bobe J."/>
            <person name="Postlethwait J.H."/>
            <person name="Berthelot C."/>
            <person name="Roest Crollius H."/>
            <person name="Guiguen Y."/>
        </authorList>
    </citation>
    <scope>NUCLEOTIDE SEQUENCE</scope>
    <source>
        <strain evidence="6">NC1722</strain>
    </source>
</reference>
<evidence type="ECO:0000313" key="7">
    <source>
        <dbReference type="Proteomes" id="UP001221898"/>
    </source>
</evidence>
<dbReference type="AlphaFoldDB" id="A0AAD7R3H2"/>
<keyword evidence="3" id="KW-0342">GTP-binding</keyword>
<sequence length="192" mass="21574">MGQIIAESAGERVVRVILLGERTWETCATGNCILGRDYRDRELEWCKAGSGMVDSKLVTVGMTPGWRGGKEDEYDWSTVREHVELLGGARVWAHTLVIFCCWDEWSRRGLEEKGKQLRLVREECGGRYHVINVNNRDGAQVTELLEKIMTMVKGHGGGYFVPEAETNSEDSVRPEDEEERAESTALIGGEVK</sequence>
<keyword evidence="2" id="KW-0547">Nucleotide-binding</keyword>
<proteinExistence type="inferred from homology"/>
<evidence type="ECO:0000256" key="1">
    <source>
        <dbReference type="ARBA" id="ARBA00008535"/>
    </source>
</evidence>
<feature type="domain" description="AIG1-type G" evidence="5">
    <location>
        <begin position="81"/>
        <end position="171"/>
    </location>
</feature>
<comment type="similarity">
    <text evidence="1">Belongs to the TRAFAC class TrmE-Era-EngA-EngB-Septin-like GTPase superfamily. AIG1/Toc34/Toc159-like paraseptin GTPase family. IAN subfamily.</text>
</comment>
<dbReference type="InterPro" id="IPR045058">
    <property type="entry name" value="GIMA/IAN/Toc"/>
</dbReference>
<evidence type="ECO:0000313" key="6">
    <source>
        <dbReference type="EMBL" id="KAJ8361934.1"/>
    </source>
</evidence>
<evidence type="ECO:0000259" key="5">
    <source>
        <dbReference type="Pfam" id="PF04548"/>
    </source>
</evidence>
<dbReference type="EMBL" id="JAINUG010000824">
    <property type="protein sequence ID" value="KAJ8361934.1"/>
    <property type="molecule type" value="Genomic_DNA"/>
</dbReference>
<dbReference type="InterPro" id="IPR027417">
    <property type="entry name" value="P-loop_NTPase"/>
</dbReference>
<dbReference type="GO" id="GO:0005525">
    <property type="term" value="F:GTP binding"/>
    <property type="evidence" value="ECO:0007669"/>
    <property type="project" value="UniProtKB-KW"/>
</dbReference>
<dbReference type="Pfam" id="PF04548">
    <property type="entry name" value="AIG1"/>
    <property type="match status" value="1"/>
</dbReference>
<dbReference type="Gene3D" id="3.40.50.300">
    <property type="entry name" value="P-loop containing nucleotide triphosphate hydrolases"/>
    <property type="match status" value="1"/>
</dbReference>
<dbReference type="PANTHER" id="PTHR10903">
    <property type="entry name" value="GTPASE, IMAP FAMILY MEMBER-RELATED"/>
    <property type="match status" value="1"/>
</dbReference>
<dbReference type="InterPro" id="IPR006703">
    <property type="entry name" value="G_AIG1"/>
</dbReference>
<feature type="region of interest" description="Disordered" evidence="4">
    <location>
        <begin position="159"/>
        <end position="192"/>
    </location>
</feature>
<dbReference type="PANTHER" id="PTHR10903:SF107">
    <property type="entry name" value="GTPASE IMAP FAMILY MEMBER 4-LIKE-RELATED"/>
    <property type="match status" value="1"/>
</dbReference>
<evidence type="ECO:0000256" key="2">
    <source>
        <dbReference type="ARBA" id="ARBA00022741"/>
    </source>
</evidence>
<evidence type="ECO:0000256" key="4">
    <source>
        <dbReference type="SAM" id="MobiDB-lite"/>
    </source>
</evidence>
<keyword evidence="7" id="KW-1185">Reference proteome</keyword>
<accession>A0AAD7R3H2</accession>